<organism evidence="4 5">
    <name type="scientific">Verminephrobacter aporrectodeae subsp. tuberculatae</name>
    <dbReference type="NCBI Taxonomy" id="1110392"/>
    <lineage>
        <taxon>Bacteria</taxon>
        <taxon>Pseudomonadati</taxon>
        <taxon>Pseudomonadota</taxon>
        <taxon>Betaproteobacteria</taxon>
        <taxon>Burkholderiales</taxon>
        <taxon>Comamonadaceae</taxon>
        <taxon>Verminephrobacter</taxon>
    </lineage>
</organism>
<proteinExistence type="inferred from homology"/>
<comment type="similarity">
    <text evidence="1">Belongs to the leucine-binding protein family.</text>
</comment>
<dbReference type="PANTHER" id="PTHR30483:SF6">
    <property type="entry name" value="PERIPLASMIC BINDING PROTEIN OF ABC TRANSPORTER FOR NATURAL AMINO ACIDS"/>
    <property type="match status" value="1"/>
</dbReference>
<dbReference type="RefSeq" id="WP_265283019.1">
    <property type="nucleotide sequence ID" value="NZ_QZCW01000003.1"/>
</dbReference>
<evidence type="ECO:0000313" key="5">
    <source>
        <dbReference type="Proteomes" id="UP001208935"/>
    </source>
</evidence>
<evidence type="ECO:0000256" key="2">
    <source>
        <dbReference type="ARBA" id="ARBA00022729"/>
    </source>
</evidence>
<dbReference type="PANTHER" id="PTHR30483">
    <property type="entry name" value="LEUCINE-SPECIFIC-BINDING PROTEIN"/>
    <property type="match status" value="1"/>
</dbReference>
<gene>
    <name evidence="4" type="ORF">D5039_18010</name>
</gene>
<feature type="domain" description="Leucine-binding protein" evidence="3">
    <location>
        <begin position="35"/>
        <end position="373"/>
    </location>
</feature>
<dbReference type="CDD" id="cd20014">
    <property type="entry name" value="PBP1_RPA0668_benzoate-like"/>
    <property type="match status" value="1"/>
</dbReference>
<dbReference type="InterPro" id="IPR028082">
    <property type="entry name" value="Peripla_BP_I"/>
</dbReference>
<accession>A0ABT3KXA4</accession>
<protein>
    <submittedName>
        <fullName evidence="4">ABC transporter permease</fullName>
    </submittedName>
</protein>
<dbReference type="InterPro" id="IPR028081">
    <property type="entry name" value="Leu-bd"/>
</dbReference>
<dbReference type="Proteomes" id="UP001208935">
    <property type="component" value="Unassembled WGS sequence"/>
</dbReference>
<evidence type="ECO:0000256" key="1">
    <source>
        <dbReference type="ARBA" id="ARBA00010062"/>
    </source>
</evidence>
<reference evidence="5" key="1">
    <citation type="submission" date="2023-07" db="EMBL/GenBank/DDBJ databases">
        <title>Verminephrobacter genomes.</title>
        <authorList>
            <person name="Lund M.B."/>
        </authorList>
    </citation>
    <scope>NUCLEOTIDE SEQUENCE [LARGE SCALE GENOMIC DNA]</scope>
    <source>
        <strain evidence="5">AtM5-05</strain>
    </source>
</reference>
<dbReference type="Pfam" id="PF13458">
    <property type="entry name" value="Peripla_BP_6"/>
    <property type="match status" value="1"/>
</dbReference>
<sequence length="407" mass="43485">MTTRRLVISCSAVLVGAASTGLLRPSSARAQSGRVRVGLMLPYTGTYAQLGVAIENGVHMAIDQQGGLLGGRAIEWFKVDDESEPGKGVENASKLVQRDKVDVLIGTVHSGVQMGIQKVARDTGVLNLIPNAGVHAATRALCCANVFRTSFSNAQPTLALGKAMVDRGHRRAVWITWKYAAGDEAFEGFKQSYTAAGGSIVKELGLPFPNVEFQALLTEIAALKPDAVACFFAGGGAAKFIRDYAAAGLKNKIALYGSGFLTEGMLDAAGPAAEGIITTMHYSDSLDTPRNKQFRLEYAKTFRSQPDVYAVQGYDTGLLLVQGANAVKGDLSAKPALYKALEAAVIDSPRGKWRMSRAHNPVQDIYLRRVENGENKVIRAGGHGRATRSAGHARPAPWLRHCFARAS</sequence>
<dbReference type="PROSITE" id="PS51318">
    <property type="entry name" value="TAT"/>
    <property type="match status" value="1"/>
</dbReference>
<keyword evidence="5" id="KW-1185">Reference proteome</keyword>
<keyword evidence="2" id="KW-0732">Signal</keyword>
<evidence type="ECO:0000313" key="4">
    <source>
        <dbReference type="EMBL" id="MCW5322967.1"/>
    </source>
</evidence>
<dbReference type="SUPFAM" id="SSF53822">
    <property type="entry name" value="Periplasmic binding protein-like I"/>
    <property type="match status" value="1"/>
</dbReference>
<dbReference type="Gene3D" id="3.40.50.2300">
    <property type="match status" value="2"/>
</dbReference>
<comment type="caution">
    <text evidence="4">The sequence shown here is derived from an EMBL/GenBank/DDBJ whole genome shotgun (WGS) entry which is preliminary data.</text>
</comment>
<dbReference type="InterPro" id="IPR051010">
    <property type="entry name" value="BCAA_transport"/>
</dbReference>
<evidence type="ECO:0000259" key="3">
    <source>
        <dbReference type="Pfam" id="PF13458"/>
    </source>
</evidence>
<dbReference type="InterPro" id="IPR006311">
    <property type="entry name" value="TAT_signal"/>
</dbReference>
<name>A0ABT3KXA4_9BURK</name>
<dbReference type="GeneID" id="77322911"/>
<dbReference type="EMBL" id="QZCW01000003">
    <property type="protein sequence ID" value="MCW5322967.1"/>
    <property type="molecule type" value="Genomic_DNA"/>
</dbReference>